<dbReference type="EMBL" id="PKPP01000060">
    <property type="protein sequence ID" value="PWA98562.1"/>
    <property type="molecule type" value="Genomic_DNA"/>
</dbReference>
<dbReference type="STRING" id="35608.A0A2U1QKR2"/>
<dbReference type="Gene3D" id="3.30.40.10">
    <property type="entry name" value="Zinc/RING finger domain, C3HC4 (zinc finger)"/>
    <property type="match status" value="1"/>
</dbReference>
<dbReference type="PANTHER" id="PTHR46858:SF7">
    <property type="entry name" value="RING-TYPE DOMAIN-CONTAINING PROTEIN"/>
    <property type="match status" value="1"/>
</dbReference>
<dbReference type="PANTHER" id="PTHR46858">
    <property type="entry name" value="OS05G0521000 PROTEIN"/>
    <property type="match status" value="1"/>
</dbReference>
<evidence type="ECO:0000259" key="5">
    <source>
        <dbReference type="PROSITE" id="PS50089"/>
    </source>
</evidence>
<dbReference type="GO" id="GO:0061630">
    <property type="term" value="F:ubiquitin protein ligase activity"/>
    <property type="evidence" value="ECO:0007669"/>
    <property type="project" value="TreeGrafter"/>
</dbReference>
<dbReference type="AlphaFoldDB" id="A0A2U1QKR2"/>
<evidence type="ECO:0000256" key="4">
    <source>
        <dbReference type="PROSITE-ProRule" id="PRU00175"/>
    </source>
</evidence>
<dbReference type="SUPFAM" id="SSF57850">
    <property type="entry name" value="RING/U-box"/>
    <property type="match status" value="1"/>
</dbReference>
<name>A0A2U1QKR2_ARTAN</name>
<protein>
    <submittedName>
        <fullName evidence="6">Ankyrin repeat-containing protein</fullName>
    </submittedName>
</protein>
<dbReference type="GO" id="GO:0016567">
    <property type="term" value="P:protein ubiquitination"/>
    <property type="evidence" value="ECO:0007669"/>
    <property type="project" value="TreeGrafter"/>
</dbReference>
<dbReference type="SMART" id="SM00184">
    <property type="entry name" value="RING"/>
    <property type="match status" value="1"/>
</dbReference>
<dbReference type="InterPro" id="IPR001841">
    <property type="entry name" value="Znf_RING"/>
</dbReference>
<keyword evidence="7" id="KW-1185">Reference proteome</keyword>
<feature type="domain" description="RING-type" evidence="5">
    <location>
        <begin position="84"/>
        <end position="123"/>
    </location>
</feature>
<dbReference type="Pfam" id="PF13920">
    <property type="entry name" value="zf-C3HC4_3"/>
    <property type="match status" value="1"/>
</dbReference>
<sequence length="135" mass="15268">MAEFSIVLTAVNKNEKQQLQRLSNDCKGIRQLSCFYKRWQNGRAIRRKRLCFLHYTEDPADLSETIPVATTGQKEKKDIYSSSCVICLDSPVEGAFIPCGHMAGCMSCLTEIESKKRGCPVCRTNIDQVIRLYAV</sequence>
<keyword evidence="1" id="KW-0479">Metal-binding</keyword>
<dbReference type="GO" id="GO:0008270">
    <property type="term" value="F:zinc ion binding"/>
    <property type="evidence" value="ECO:0007669"/>
    <property type="project" value="UniProtKB-KW"/>
</dbReference>
<reference evidence="6 7" key="1">
    <citation type="journal article" date="2018" name="Mol. Plant">
        <title>The genome of Artemisia annua provides insight into the evolution of Asteraceae family and artemisinin biosynthesis.</title>
        <authorList>
            <person name="Shen Q."/>
            <person name="Zhang L."/>
            <person name="Liao Z."/>
            <person name="Wang S."/>
            <person name="Yan T."/>
            <person name="Shi P."/>
            <person name="Liu M."/>
            <person name="Fu X."/>
            <person name="Pan Q."/>
            <person name="Wang Y."/>
            <person name="Lv Z."/>
            <person name="Lu X."/>
            <person name="Zhang F."/>
            <person name="Jiang W."/>
            <person name="Ma Y."/>
            <person name="Chen M."/>
            <person name="Hao X."/>
            <person name="Li L."/>
            <person name="Tang Y."/>
            <person name="Lv G."/>
            <person name="Zhou Y."/>
            <person name="Sun X."/>
            <person name="Brodelius P.E."/>
            <person name="Rose J.K.C."/>
            <person name="Tang K."/>
        </authorList>
    </citation>
    <scope>NUCLEOTIDE SEQUENCE [LARGE SCALE GENOMIC DNA]</scope>
    <source>
        <strain evidence="7">cv. Huhao1</strain>
        <tissue evidence="6">Leaf</tissue>
    </source>
</reference>
<dbReference type="Proteomes" id="UP000245207">
    <property type="component" value="Unassembled WGS sequence"/>
</dbReference>
<evidence type="ECO:0000256" key="2">
    <source>
        <dbReference type="ARBA" id="ARBA00022771"/>
    </source>
</evidence>
<keyword evidence="2 4" id="KW-0863">Zinc-finger</keyword>
<keyword evidence="3" id="KW-0862">Zinc</keyword>
<evidence type="ECO:0000256" key="3">
    <source>
        <dbReference type="ARBA" id="ARBA00022833"/>
    </source>
</evidence>
<dbReference type="InterPro" id="IPR013083">
    <property type="entry name" value="Znf_RING/FYVE/PHD"/>
</dbReference>
<comment type="caution">
    <text evidence="6">The sequence shown here is derived from an EMBL/GenBank/DDBJ whole genome shotgun (WGS) entry which is preliminary data.</text>
</comment>
<gene>
    <name evidence="6" type="ORF">CTI12_AA015790</name>
</gene>
<accession>A0A2U1QKR2</accession>
<dbReference type="OrthoDB" id="1711136at2759"/>
<evidence type="ECO:0000313" key="6">
    <source>
        <dbReference type="EMBL" id="PWA98562.1"/>
    </source>
</evidence>
<evidence type="ECO:0000313" key="7">
    <source>
        <dbReference type="Proteomes" id="UP000245207"/>
    </source>
</evidence>
<organism evidence="6 7">
    <name type="scientific">Artemisia annua</name>
    <name type="common">Sweet wormwood</name>
    <dbReference type="NCBI Taxonomy" id="35608"/>
    <lineage>
        <taxon>Eukaryota</taxon>
        <taxon>Viridiplantae</taxon>
        <taxon>Streptophyta</taxon>
        <taxon>Embryophyta</taxon>
        <taxon>Tracheophyta</taxon>
        <taxon>Spermatophyta</taxon>
        <taxon>Magnoliopsida</taxon>
        <taxon>eudicotyledons</taxon>
        <taxon>Gunneridae</taxon>
        <taxon>Pentapetalae</taxon>
        <taxon>asterids</taxon>
        <taxon>campanulids</taxon>
        <taxon>Asterales</taxon>
        <taxon>Asteraceae</taxon>
        <taxon>Asteroideae</taxon>
        <taxon>Anthemideae</taxon>
        <taxon>Artemisiinae</taxon>
        <taxon>Artemisia</taxon>
    </lineage>
</organism>
<dbReference type="PROSITE" id="PS50089">
    <property type="entry name" value="ZF_RING_2"/>
    <property type="match status" value="1"/>
</dbReference>
<evidence type="ECO:0000256" key="1">
    <source>
        <dbReference type="ARBA" id="ARBA00022723"/>
    </source>
</evidence>
<proteinExistence type="predicted"/>